<proteinExistence type="predicted"/>
<keyword evidence="2" id="KW-1185">Reference proteome</keyword>
<organism evidence="1 2">
    <name type="scientific">Candidatus Acidiferrum panamense</name>
    <dbReference type="NCBI Taxonomy" id="2741543"/>
    <lineage>
        <taxon>Bacteria</taxon>
        <taxon>Pseudomonadati</taxon>
        <taxon>Acidobacteriota</taxon>
        <taxon>Terriglobia</taxon>
        <taxon>Candidatus Acidiferrales</taxon>
        <taxon>Candidatus Acidiferrum</taxon>
    </lineage>
</organism>
<evidence type="ECO:0000313" key="2">
    <source>
        <dbReference type="Proteomes" id="UP000567293"/>
    </source>
</evidence>
<evidence type="ECO:0000313" key="1">
    <source>
        <dbReference type="EMBL" id="MBA0088416.1"/>
    </source>
</evidence>
<protein>
    <submittedName>
        <fullName evidence="1">Uncharacterized protein</fullName>
    </submittedName>
</protein>
<gene>
    <name evidence="1" type="ORF">HRJ53_25805</name>
</gene>
<reference evidence="1" key="1">
    <citation type="submission" date="2020-06" db="EMBL/GenBank/DDBJ databases">
        <title>Legume-microbial interactions unlock mineral nutrients during tropical forest succession.</title>
        <authorList>
            <person name="Epihov D.Z."/>
        </authorList>
    </citation>
    <scope>NUCLEOTIDE SEQUENCE [LARGE SCALE GENOMIC DNA]</scope>
    <source>
        <strain evidence="1">Pan2503</strain>
    </source>
</reference>
<dbReference type="Proteomes" id="UP000567293">
    <property type="component" value="Unassembled WGS sequence"/>
</dbReference>
<accession>A0A7V8NW07</accession>
<dbReference type="AlphaFoldDB" id="A0A7V8NW07"/>
<comment type="caution">
    <text evidence="1">The sequence shown here is derived from an EMBL/GenBank/DDBJ whole genome shotgun (WGS) entry which is preliminary data.</text>
</comment>
<sequence>MGADPPWVCDGKFPEQLLWGFEDKDAGYVGTTLALPQRMRLVLDKLSGVLSPFGYRGPLSTETRECDDGSSYVIDLSCRFPEPPSSVHSYLTPNWGEMMDGCAHGDPVEPDYIADYAVEIVLRSEAGAEHPLAVTVGVPERVRLHGHCRLNDTDYAVSPSEIREIGAACGWSNSLADAMEQAIEAAESVKGDEIEFDAASLQRLLDTIKDGRKLDLAWGSYRGVKDGKESTVSSTSG</sequence>
<name>A0A7V8NW07_9BACT</name>
<dbReference type="EMBL" id="JACDQQ010002488">
    <property type="protein sequence ID" value="MBA0088416.1"/>
    <property type="molecule type" value="Genomic_DNA"/>
</dbReference>